<keyword evidence="5 7" id="KW-1133">Transmembrane helix</keyword>
<dbReference type="PANTHER" id="PTHR34584">
    <property type="entry name" value="NA(+)/H(+) ANTIPORTER SUBUNIT E1"/>
    <property type="match status" value="1"/>
</dbReference>
<organism evidence="8 9">
    <name type="scientific">Zhongshania arctica</name>
    <dbReference type="NCBI Taxonomy" id="3238302"/>
    <lineage>
        <taxon>Bacteria</taxon>
        <taxon>Pseudomonadati</taxon>
        <taxon>Pseudomonadota</taxon>
        <taxon>Gammaproteobacteria</taxon>
        <taxon>Cellvibrionales</taxon>
        <taxon>Spongiibacteraceae</taxon>
        <taxon>Zhongshania</taxon>
    </lineage>
</organism>
<proteinExistence type="inferred from homology"/>
<evidence type="ECO:0000256" key="6">
    <source>
        <dbReference type="ARBA" id="ARBA00023136"/>
    </source>
</evidence>
<dbReference type="Pfam" id="PF01899">
    <property type="entry name" value="MNHE"/>
    <property type="match status" value="1"/>
</dbReference>
<evidence type="ECO:0000313" key="8">
    <source>
        <dbReference type="EMBL" id="MEX1664276.1"/>
    </source>
</evidence>
<evidence type="ECO:0000256" key="1">
    <source>
        <dbReference type="ARBA" id="ARBA00004651"/>
    </source>
</evidence>
<keyword evidence="4 7" id="KW-0812">Transmembrane</keyword>
<evidence type="ECO:0000256" key="3">
    <source>
        <dbReference type="ARBA" id="ARBA00022475"/>
    </source>
</evidence>
<feature type="transmembrane region" description="Helical" evidence="7">
    <location>
        <begin position="20"/>
        <end position="41"/>
    </location>
</feature>
<reference evidence="8 9" key="1">
    <citation type="journal article" date="2011" name="Int. J. Syst. Evol. Microbiol.">
        <title>Zhongshania antarctica gen. nov., sp. nov. and Zhongshania guokunii sp. nov., gammaproteobacteria respectively isolated from coastal attached (fast) ice and surface seawater of the Antarctic.</title>
        <authorList>
            <person name="Li H.J."/>
            <person name="Zhang X.Y."/>
            <person name="Chen C.X."/>
            <person name="Zhang Y.J."/>
            <person name="Gao Z.M."/>
            <person name="Yu Y."/>
            <person name="Chen X.L."/>
            <person name="Chen B."/>
            <person name="Zhang Y.Z."/>
        </authorList>
    </citation>
    <scope>NUCLEOTIDE SEQUENCE [LARGE SCALE GENOMIC DNA]</scope>
    <source>
        <strain evidence="8 9">R06B22</strain>
    </source>
</reference>
<comment type="caution">
    <text evidence="8">The sequence shown here is derived from an EMBL/GenBank/DDBJ whole genome shotgun (WGS) entry which is preliminary data.</text>
</comment>
<keyword evidence="3" id="KW-1003">Cell membrane</keyword>
<sequence>MRHTISISALLSGIWLANSGHYNFLMICFGIGSVAFVVWICHRMDVIDHESQPIHLTLALPNYYVWLAWKIILSNWDVIKRVWLGNGSIQPMVKTLNLPQKTDMGRVIYANSINLTPGTVSLEVNETTILVHALVPENIAELEDGEMSDRVSRLEQ</sequence>
<keyword evidence="6 7" id="KW-0472">Membrane</keyword>
<evidence type="ECO:0000256" key="7">
    <source>
        <dbReference type="SAM" id="Phobius"/>
    </source>
</evidence>
<name>A0ABV3TRQ2_9GAMM</name>
<dbReference type="RefSeq" id="WP_368374400.1">
    <property type="nucleotide sequence ID" value="NZ_JBFRYB010000001.1"/>
</dbReference>
<dbReference type="EMBL" id="JBFRYB010000001">
    <property type="protein sequence ID" value="MEX1664276.1"/>
    <property type="molecule type" value="Genomic_DNA"/>
</dbReference>
<evidence type="ECO:0000256" key="5">
    <source>
        <dbReference type="ARBA" id="ARBA00022989"/>
    </source>
</evidence>
<accession>A0ABV3TRQ2</accession>
<dbReference type="InterPro" id="IPR002758">
    <property type="entry name" value="Cation_antiport_E"/>
</dbReference>
<comment type="similarity">
    <text evidence="2">Belongs to the CPA3 antiporters (TC 2.A.63) subunit E family.</text>
</comment>
<dbReference type="Proteomes" id="UP001557484">
    <property type="component" value="Unassembled WGS sequence"/>
</dbReference>
<comment type="subcellular location">
    <subcellularLocation>
        <location evidence="1">Cell membrane</location>
        <topology evidence="1">Multi-pass membrane protein</topology>
    </subcellularLocation>
</comment>
<evidence type="ECO:0000256" key="2">
    <source>
        <dbReference type="ARBA" id="ARBA00006228"/>
    </source>
</evidence>
<protein>
    <submittedName>
        <fullName evidence="8">Na+/H+ antiporter subunit E</fullName>
    </submittedName>
</protein>
<evidence type="ECO:0000256" key="4">
    <source>
        <dbReference type="ARBA" id="ARBA00022692"/>
    </source>
</evidence>
<evidence type="ECO:0000313" key="9">
    <source>
        <dbReference type="Proteomes" id="UP001557484"/>
    </source>
</evidence>
<gene>
    <name evidence="8" type="ORF">AB4875_02185</name>
</gene>
<dbReference type="PANTHER" id="PTHR34584:SF1">
    <property type="entry name" value="NA(+)_H(+) ANTIPORTER SUBUNIT E1"/>
    <property type="match status" value="1"/>
</dbReference>
<keyword evidence="9" id="KW-1185">Reference proteome</keyword>